<evidence type="ECO:0000313" key="2">
    <source>
        <dbReference type="EMBL" id="KAK0420577.1"/>
    </source>
</evidence>
<accession>A0AA39IA32</accession>
<organism evidence="2 3">
    <name type="scientific">Steinernema hermaphroditum</name>
    <dbReference type="NCBI Taxonomy" id="289476"/>
    <lineage>
        <taxon>Eukaryota</taxon>
        <taxon>Metazoa</taxon>
        <taxon>Ecdysozoa</taxon>
        <taxon>Nematoda</taxon>
        <taxon>Chromadorea</taxon>
        <taxon>Rhabditida</taxon>
        <taxon>Tylenchina</taxon>
        <taxon>Panagrolaimomorpha</taxon>
        <taxon>Strongyloidoidea</taxon>
        <taxon>Steinernematidae</taxon>
        <taxon>Steinernema</taxon>
    </lineage>
</organism>
<comment type="caution">
    <text evidence="2">The sequence shown here is derived from an EMBL/GenBank/DDBJ whole genome shotgun (WGS) entry which is preliminary data.</text>
</comment>
<protein>
    <submittedName>
        <fullName evidence="2">Uncharacterized protein</fullName>
    </submittedName>
</protein>
<keyword evidence="3" id="KW-1185">Reference proteome</keyword>
<feature type="chain" id="PRO_5041317323" evidence="1">
    <location>
        <begin position="27"/>
        <end position="216"/>
    </location>
</feature>
<sequence>MPSLRRPSTRLIFLASLFLFPSVSLGYWSGKESSIDLLDYFPKNALVVLDNLTDEDIKGIDELRVTVKRMYKDPKESMNAARVIQFYRDHNLTAAAAIIEAAWKVHTDVVSSYSPITQKKLFEFFEELFEVLFVKTNERTASVLNHYLHLRNGRGMSRTVVREIFPSLEKFAQIPEIKMFYNTYKNVEPSSPRVLKKLTKVIIWLDFHNRLPNPGK</sequence>
<feature type="signal peptide" evidence="1">
    <location>
        <begin position="1"/>
        <end position="26"/>
    </location>
</feature>
<dbReference type="Proteomes" id="UP001175271">
    <property type="component" value="Unassembled WGS sequence"/>
</dbReference>
<name>A0AA39IA32_9BILA</name>
<dbReference type="AlphaFoldDB" id="A0AA39IA32"/>
<proteinExistence type="predicted"/>
<evidence type="ECO:0000313" key="3">
    <source>
        <dbReference type="Proteomes" id="UP001175271"/>
    </source>
</evidence>
<reference evidence="2" key="1">
    <citation type="submission" date="2023-06" db="EMBL/GenBank/DDBJ databases">
        <title>Genomic analysis of the entomopathogenic nematode Steinernema hermaphroditum.</title>
        <authorList>
            <person name="Schwarz E.M."/>
            <person name="Heppert J.K."/>
            <person name="Baniya A."/>
            <person name="Schwartz H.T."/>
            <person name="Tan C.-H."/>
            <person name="Antoshechkin I."/>
            <person name="Sternberg P.W."/>
            <person name="Goodrich-Blair H."/>
            <person name="Dillman A.R."/>
        </authorList>
    </citation>
    <scope>NUCLEOTIDE SEQUENCE</scope>
    <source>
        <strain evidence="2">PS9179</strain>
        <tissue evidence="2">Whole animal</tissue>
    </source>
</reference>
<evidence type="ECO:0000256" key="1">
    <source>
        <dbReference type="SAM" id="SignalP"/>
    </source>
</evidence>
<dbReference type="EMBL" id="JAUCMV010000002">
    <property type="protein sequence ID" value="KAK0420577.1"/>
    <property type="molecule type" value="Genomic_DNA"/>
</dbReference>
<gene>
    <name evidence="2" type="ORF">QR680_014770</name>
</gene>
<keyword evidence="1" id="KW-0732">Signal</keyword>